<evidence type="ECO:0000313" key="3">
    <source>
        <dbReference type="Proteomes" id="UP000812961"/>
    </source>
</evidence>
<protein>
    <recommendedName>
        <fullName evidence="4">YD repeat-containing protein</fullName>
    </recommendedName>
</protein>
<accession>A0ABS7GBS1</accession>
<sequence length="273" mass="31929">MQKRLNFTFHVFIAASMLCVLASCGKTDFPPDCGAPLCQIETYVGNSEWEEGQVVNTFTYNSAGNPILRTRSDVATGNENETYRYDAKNRLTDQILHYEDGSYGAEFREWHRFKYQGNSDRPYMDSFYTNGFIGAHPIPYPFHPMMLIVIYFDYDHAGRLIGEKSFYEDNYAWYEKTYIYNSANNLAKQTYNLVNFGYKDTIYYRLYDDKVNFLRTNKVWQLLTRNYSENNVKTASNYNKYGLPLRFPADNTELVVPFLDADLSDITITYKCK</sequence>
<comment type="caution">
    <text evidence="2">The sequence shown here is derived from an EMBL/GenBank/DDBJ whole genome shotgun (WGS) entry which is preliminary data.</text>
</comment>
<keyword evidence="1" id="KW-0732">Signal</keyword>
<evidence type="ECO:0008006" key="4">
    <source>
        <dbReference type="Google" id="ProtNLM"/>
    </source>
</evidence>
<reference evidence="2 3" key="1">
    <citation type="submission" date="2021-08" db="EMBL/GenBank/DDBJ databases">
        <title>The genome sequence of Chitinophaga sp. B61.</title>
        <authorList>
            <person name="Zhang X."/>
        </authorList>
    </citation>
    <scope>NUCLEOTIDE SEQUENCE [LARGE SCALE GENOMIC DNA]</scope>
    <source>
        <strain evidence="2 3">B61</strain>
    </source>
</reference>
<dbReference type="RefSeq" id="WP_220249446.1">
    <property type="nucleotide sequence ID" value="NZ_JAICCF010000001.1"/>
</dbReference>
<gene>
    <name evidence="2" type="ORF">K1Y79_07915</name>
</gene>
<feature type="chain" id="PRO_5045954537" description="YD repeat-containing protein" evidence="1">
    <location>
        <begin position="23"/>
        <end position="273"/>
    </location>
</feature>
<dbReference type="Gene3D" id="2.180.10.10">
    <property type="entry name" value="RHS repeat-associated core"/>
    <property type="match status" value="1"/>
</dbReference>
<proteinExistence type="predicted"/>
<dbReference type="PROSITE" id="PS51257">
    <property type="entry name" value="PROKAR_LIPOPROTEIN"/>
    <property type="match status" value="1"/>
</dbReference>
<name>A0ABS7GBS1_9BACT</name>
<evidence type="ECO:0000256" key="1">
    <source>
        <dbReference type="SAM" id="SignalP"/>
    </source>
</evidence>
<organism evidence="2 3">
    <name type="scientific">Chitinophaga rhizophila</name>
    <dbReference type="NCBI Taxonomy" id="2866212"/>
    <lineage>
        <taxon>Bacteria</taxon>
        <taxon>Pseudomonadati</taxon>
        <taxon>Bacteroidota</taxon>
        <taxon>Chitinophagia</taxon>
        <taxon>Chitinophagales</taxon>
        <taxon>Chitinophagaceae</taxon>
        <taxon>Chitinophaga</taxon>
    </lineage>
</organism>
<keyword evidence="3" id="KW-1185">Reference proteome</keyword>
<feature type="signal peptide" evidence="1">
    <location>
        <begin position="1"/>
        <end position="22"/>
    </location>
</feature>
<dbReference type="EMBL" id="JAICCF010000001">
    <property type="protein sequence ID" value="MBW8684254.1"/>
    <property type="molecule type" value="Genomic_DNA"/>
</dbReference>
<dbReference type="Proteomes" id="UP000812961">
    <property type="component" value="Unassembled WGS sequence"/>
</dbReference>
<evidence type="ECO:0000313" key="2">
    <source>
        <dbReference type="EMBL" id="MBW8684254.1"/>
    </source>
</evidence>